<dbReference type="Proteomes" id="UP001596408">
    <property type="component" value="Unassembled WGS sequence"/>
</dbReference>
<accession>A0ABD5U5I5</accession>
<name>A0ABD5U5I5_9EURY</name>
<evidence type="ECO:0000313" key="2">
    <source>
        <dbReference type="Proteomes" id="UP001596408"/>
    </source>
</evidence>
<proteinExistence type="predicted"/>
<comment type="caution">
    <text evidence="1">The sequence shown here is derived from an EMBL/GenBank/DDBJ whole genome shotgun (WGS) entry which is preliminary data.</text>
</comment>
<reference evidence="1 2" key="1">
    <citation type="journal article" date="2019" name="Int. J. Syst. Evol. Microbiol.">
        <title>The Global Catalogue of Microorganisms (GCM) 10K type strain sequencing project: providing services to taxonomists for standard genome sequencing and annotation.</title>
        <authorList>
            <consortium name="The Broad Institute Genomics Platform"/>
            <consortium name="The Broad Institute Genome Sequencing Center for Infectious Disease"/>
            <person name="Wu L."/>
            <person name="Ma J."/>
        </authorList>
    </citation>
    <scope>NUCLEOTIDE SEQUENCE [LARGE SCALE GENOMIC DNA]</scope>
    <source>
        <strain evidence="1 2">YIM 94188</strain>
    </source>
</reference>
<dbReference type="AlphaFoldDB" id="A0ABD5U5I5"/>
<keyword evidence="2" id="KW-1185">Reference proteome</keyword>
<organism evidence="1 2">
    <name type="scientific">Halopelagius fulvigenes</name>
    <dbReference type="NCBI Taxonomy" id="1198324"/>
    <lineage>
        <taxon>Archaea</taxon>
        <taxon>Methanobacteriati</taxon>
        <taxon>Methanobacteriota</taxon>
        <taxon>Stenosarchaea group</taxon>
        <taxon>Halobacteria</taxon>
        <taxon>Halobacteriales</taxon>
        <taxon>Haloferacaceae</taxon>
    </lineage>
</organism>
<dbReference type="Pfam" id="PF24461">
    <property type="entry name" value="DUF7576"/>
    <property type="match status" value="1"/>
</dbReference>
<dbReference type="InterPro" id="IPR055998">
    <property type="entry name" value="DUF7576"/>
</dbReference>
<dbReference type="RefSeq" id="WP_379699224.1">
    <property type="nucleotide sequence ID" value="NZ_JBHSXH010000015.1"/>
</dbReference>
<evidence type="ECO:0000313" key="1">
    <source>
        <dbReference type="EMBL" id="MFC6826977.1"/>
    </source>
</evidence>
<gene>
    <name evidence="1" type="ORF">ACFQEV_18535</name>
</gene>
<sequence>MAEDPAANLRMCAHCGTVFEVGVRYPVVTLRGTDGTPLLFSFCGEECETAWASEFRAEE</sequence>
<dbReference type="EMBL" id="JBHSXH010000015">
    <property type="protein sequence ID" value="MFC6826977.1"/>
    <property type="molecule type" value="Genomic_DNA"/>
</dbReference>
<evidence type="ECO:0008006" key="3">
    <source>
        <dbReference type="Google" id="ProtNLM"/>
    </source>
</evidence>
<protein>
    <recommendedName>
        <fullName evidence="3">MYM-type domain-containing protein</fullName>
    </recommendedName>
</protein>